<evidence type="ECO:0000256" key="5">
    <source>
        <dbReference type="ARBA" id="ARBA00022833"/>
    </source>
</evidence>
<keyword evidence="3" id="KW-1003">Cell membrane</keyword>
<keyword evidence="5" id="KW-0862">Zinc</keyword>
<evidence type="ECO:0000256" key="9">
    <source>
        <dbReference type="ARBA" id="ARBA00042540"/>
    </source>
</evidence>
<comment type="similarity">
    <text evidence="2">Belongs to the ZIP transporter (TC 2.A.5) family.</text>
</comment>
<reference evidence="13" key="1">
    <citation type="submission" date="2021-01" db="EMBL/GenBank/DDBJ databases">
        <authorList>
            <person name="Corre E."/>
            <person name="Pelletier E."/>
            <person name="Niang G."/>
            <person name="Scheremetjew M."/>
            <person name="Finn R."/>
            <person name="Kale V."/>
            <person name="Holt S."/>
            <person name="Cochrane G."/>
            <person name="Meng A."/>
            <person name="Brown T."/>
            <person name="Cohen L."/>
        </authorList>
    </citation>
    <scope>NUCLEOTIDE SEQUENCE</scope>
    <source>
        <strain evidence="13">NY070348D</strain>
    </source>
</reference>
<evidence type="ECO:0000256" key="11">
    <source>
        <dbReference type="SAM" id="MobiDB-lite"/>
    </source>
</evidence>
<evidence type="ECO:0000256" key="7">
    <source>
        <dbReference type="ARBA" id="ARBA00023136"/>
    </source>
</evidence>
<keyword evidence="6 12" id="KW-1133">Transmembrane helix</keyword>
<dbReference type="GO" id="GO:0005385">
    <property type="term" value="F:zinc ion transmembrane transporter activity"/>
    <property type="evidence" value="ECO:0007669"/>
    <property type="project" value="TreeGrafter"/>
</dbReference>
<dbReference type="AlphaFoldDB" id="A0A7S2RI53"/>
<gene>
    <name evidence="13" type="ORF">QSP1433_LOCUS3712</name>
</gene>
<dbReference type="PANTHER" id="PTHR11040">
    <property type="entry name" value="ZINC/IRON TRANSPORTER"/>
    <property type="match status" value="1"/>
</dbReference>
<evidence type="ECO:0000256" key="8">
    <source>
        <dbReference type="ARBA" id="ARBA00040593"/>
    </source>
</evidence>
<accession>A0A7S2RI53</accession>
<proteinExistence type="inferred from homology"/>
<name>A0A7S2RI53_9STRA</name>
<sequence>MFMPDALLSLSPVWHGLLGTCFTWFVTALGSGVVFLVPDNLSANAEGKFLDASLGFAGGVMLAASYWSLLAPSIELAEQMNYEHLSFLPAAVGFFLGAAFVFAADQLLPEHADSPDKMLANDSKKYDNENETRGEAAQSSKLRNRKGKGKESDKAQAVDSCQPASGKSWRRLMLLVVAVTIHNFPEGLAVGVAFGGVGATAGATIEAAEVLTFGIGIQNFPEGLAVSLPMRRMGYSKYWCFFYGQLSGMVEPFGGYLGAAAVQYAEPILPYALSFAAGAMVYVVVDSIVPEAQTRGNNKLASWGAIVGFLVMMILDVALG</sequence>
<feature type="region of interest" description="Disordered" evidence="11">
    <location>
        <begin position="114"/>
        <end position="162"/>
    </location>
</feature>
<dbReference type="InterPro" id="IPR003689">
    <property type="entry name" value="ZIP"/>
</dbReference>
<evidence type="ECO:0000256" key="10">
    <source>
        <dbReference type="ARBA" id="ARBA00042973"/>
    </source>
</evidence>
<protein>
    <recommendedName>
        <fullName evidence="8">Zinc transporter ZIP11</fullName>
    </recommendedName>
    <alternativeName>
        <fullName evidence="9">Solute carrier family 39 member 11</fullName>
    </alternativeName>
    <alternativeName>
        <fullName evidence="10">Zrt- and Irt-like protein 11</fullName>
    </alternativeName>
</protein>
<feature type="transmembrane region" description="Helical" evidence="12">
    <location>
        <begin position="238"/>
        <end position="262"/>
    </location>
</feature>
<dbReference type="GO" id="GO:0005886">
    <property type="term" value="C:plasma membrane"/>
    <property type="evidence" value="ECO:0007669"/>
    <property type="project" value="UniProtKB-SubCell"/>
</dbReference>
<evidence type="ECO:0000256" key="4">
    <source>
        <dbReference type="ARBA" id="ARBA00022692"/>
    </source>
</evidence>
<feature type="transmembrane region" description="Helical" evidence="12">
    <location>
        <begin position="268"/>
        <end position="288"/>
    </location>
</feature>
<evidence type="ECO:0000256" key="2">
    <source>
        <dbReference type="ARBA" id="ARBA00006939"/>
    </source>
</evidence>
<evidence type="ECO:0000313" key="13">
    <source>
        <dbReference type="EMBL" id="CAD9671826.1"/>
    </source>
</evidence>
<dbReference type="Pfam" id="PF02535">
    <property type="entry name" value="Zip"/>
    <property type="match status" value="1"/>
</dbReference>
<feature type="transmembrane region" description="Helical" evidence="12">
    <location>
        <begin position="12"/>
        <end position="37"/>
    </location>
</feature>
<dbReference type="PANTHER" id="PTHR11040:SF211">
    <property type="entry name" value="ZINC TRANSPORTER ZIP11"/>
    <property type="match status" value="1"/>
</dbReference>
<feature type="compositionally biased region" description="Basic and acidic residues" evidence="11">
    <location>
        <begin position="122"/>
        <end position="134"/>
    </location>
</feature>
<feature type="transmembrane region" description="Helical" evidence="12">
    <location>
        <begin position="300"/>
        <end position="319"/>
    </location>
</feature>
<dbReference type="EMBL" id="HBHK01006171">
    <property type="protein sequence ID" value="CAD9671826.1"/>
    <property type="molecule type" value="Transcribed_RNA"/>
</dbReference>
<keyword evidence="4 12" id="KW-0812">Transmembrane</keyword>
<evidence type="ECO:0000256" key="6">
    <source>
        <dbReference type="ARBA" id="ARBA00022989"/>
    </source>
</evidence>
<feature type="transmembrane region" description="Helical" evidence="12">
    <location>
        <begin position="87"/>
        <end position="108"/>
    </location>
</feature>
<organism evidence="13">
    <name type="scientific">Mucochytrium quahogii</name>
    <dbReference type="NCBI Taxonomy" id="96639"/>
    <lineage>
        <taxon>Eukaryota</taxon>
        <taxon>Sar</taxon>
        <taxon>Stramenopiles</taxon>
        <taxon>Bigyra</taxon>
        <taxon>Labyrinthulomycetes</taxon>
        <taxon>Thraustochytrida</taxon>
        <taxon>Thraustochytriidae</taxon>
        <taxon>Mucochytrium</taxon>
    </lineage>
</organism>
<comment type="subcellular location">
    <subcellularLocation>
        <location evidence="1">Cell membrane</location>
        <topology evidence="1">Multi-pass membrane protein</topology>
    </subcellularLocation>
</comment>
<evidence type="ECO:0000256" key="12">
    <source>
        <dbReference type="SAM" id="Phobius"/>
    </source>
</evidence>
<feature type="transmembrane region" description="Helical" evidence="12">
    <location>
        <begin position="49"/>
        <end position="67"/>
    </location>
</feature>
<evidence type="ECO:0000256" key="3">
    <source>
        <dbReference type="ARBA" id="ARBA00022475"/>
    </source>
</evidence>
<keyword evidence="7 12" id="KW-0472">Membrane</keyword>
<evidence type="ECO:0000256" key="1">
    <source>
        <dbReference type="ARBA" id="ARBA00004651"/>
    </source>
</evidence>